<gene>
    <name evidence="1" type="ORF">ARALYDRAFT_683662</name>
</gene>
<keyword evidence="2" id="KW-1185">Reference proteome</keyword>
<protein>
    <submittedName>
        <fullName evidence="1">Predicted protein</fullName>
    </submittedName>
</protein>
<dbReference type="Gramene" id="Al_scaffold_0008_482">
    <property type="protein sequence ID" value="Al_scaffold_0008_482"/>
    <property type="gene ID" value="Al_scaffold_0008_482"/>
</dbReference>
<accession>D7MLK7</accession>
<evidence type="ECO:0000313" key="1">
    <source>
        <dbReference type="EMBL" id="EFH41607.1"/>
    </source>
</evidence>
<dbReference type="AlphaFoldDB" id="D7MLK7"/>
<evidence type="ECO:0000313" key="2">
    <source>
        <dbReference type="Proteomes" id="UP000008694"/>
    </source>
</evidence>
<name>D7MLK7_ARALL</name>
<dbReference type="Proteomes" id="UP000008694">
    <property type="component" value="Unassembled WGS sequence"/>
</dbReference>
<reference evidence="2" key="1">
    <citation type="journal article" date="2011" name="Nat. Genet.">
        <title>The Arabidopsis lyrata genome sequence and the basis of rapid genome size change.</title>
        <authorList>
            <person name="Hu T.T."/>
            <person name="Pattyn P."/>
            <person name="Bakker E.G."/>
            <person name="Cao J."/>
            <person name="Cheng J.-F."/>
            <person name="Clark R.M."/>
            <person name="Fahlgren N."/>
            <person name="Fawcett J.A."/>
            <person name="Grimwood J."/>
            <person name="Gundlach H."/>
            <person name="Haberer G."/>
            <person name="Hollister J.D."/>
            <person name="Ossowski S."/>
            <person name="Ottilar R.P."/>
            <person name="Salamov A.A."/>
            <person name="Schneeberger K."/>
            <person name="Spannagl M."/>
            <person name="Wang X."/>
            <person name="Yang L."/>
            <person name="Nasrallah M.E."/>
            <person name="Bergelson J."/>
            <person name="Carrington J.C."/>
            <person name="Gaut B.S."/>
            <person name="Schmutz J."/>
            <person name="Mayer K.F.X."/>
            <person name="Van de Peer Y."/>
            <person name="Grigoriev I.V."/>
            <person name="Nordborg M."/>
            <person name="Weigel D."/>
            <person name="Guo Y.-L."/>
        </authorList>
    </citation>
    <scope>NUCLEOTIDE SEQUENCE [LARGE SCALE GENOMIC DNA]</scope>
    <source>
        <strain evidence="2">cv. MN47</strain>
    </source>
</reference>
<dbReference type="EMBL" id="GL348720">
    <property type="protein sequence ID" value="EFH41607.1"/>
    <property type="molecule type" value="Genomic_DNA"/>
</dbReference>
<proteinExistence type="predicted"/>
<organism evidence="2">
    <name type="scientific">Arabidopsis lyrata subsp. lyrata</name>
    <name type="common">Lyre-leaved rock-cress</name>
    <dbReference type="NCBI Taxonomy" id="81972"/>
    <lineage>
        <taxon>Eukaryota</taxon>
        <taxon>Viridiplantae</taxon>
        <taxon>Streptophyta</taxon>
        <taxon>Embryophyta</taxon>
        <taxon>Tracheophyta</taxon>
        <taxon>Spermatophyta</taxon>
        <taxon>Magnoliopsida</taxon>
        <taxon>eudicotyledons</taxon>
        <taxon>Gunneridae</taxon>
        <taxon>Pentapetalae</taxon>
        <taxon>rosids</taxon>
        <taxon>malvids</taxon>
        <taxon>Brassicales</taxon>
        <taxon>Brassicaceae</taxon>
        <taxon>Camelineae</taxon>
        <taxon>Arabidopsis</taxon>
    </lineage>
</organism>
<dbReference type="HOGENOM" id="CLU_2999196_0_0_1"/>
<sequence length="57" mass="6352">MLPVDSESETGLRTATRDELIVSFTLAWLHSTLEGFGAGVLPCLYHQVYKQDQQGEL</sequence>